<evidence type="ECO:0000313" key="9">
    <source>
        <dbReference type="EMBL" id="PMP70851.1"/>
    </source>
</evidence>
<evidence type="ECO:0000256" key="4">
    <source>
        <dbReference type="ARBA" id="ARBA00023125"/>
    </source>
</evidence>
<keyword evidence="4 6" id="KW-0238">DNA-binding</keyword>
<evidence type="ECO:0000256" key="3">
    <source>
        <dbReference type="ARBA" id="ARBA00023082"/>
    </source>
</evidence>
<dbReference type="InterPro" id="IPR036388">
    <property type="entry name" value="WH-like_DNA-bd_sf"/>
</dbReference>
<dbReference type="GO" id="GO:0016987">
    <property type="term" value="F:sigma factor activity"/>
    <property type="evidence" value="ECO:0007669"/>
    <property type="project" value="UniProtKB-KW"/>
</dbReference>
<dbReference type="SUPFAM" id="SSF88659">
    <property type="entry name" value="Sigma3 and sigma4 domains of RNA polymerase sigma factors"/>
    <property type="match status" value="2"/>
</dbReference>
<dbReference type="Pfam" id="PF04542">
    <property type="entry name" value="Sigma70_r2"/>
    <property type="match status" value="1"/>
</dbReference>
<dbReference type="Pfam" id="PF00140">
    <property type="entry name" value="Sigma70_r1_2"/>
    <property type="match status" value="1"/>
</dbReference>
<dbReference type="InterPro" id="IPR007624">
    <property type="entry name" value="RNA_pol_sigma70_r3"/>
</dbReference>
<dbReference type="AlphaFoldDB" id="A0A2J6WKC0"/>
<dbReference type="EMBL" id="PNIN01000048">
    <property type="protein sequence ID" value="PMP70851.1"/>
    <property type="molecule type" value="Genomic_DNA"/>
</dbReference>
<dbReference type="InterPro" id="IPR007630">
    <property type="entry name" value="RNA_pol_sigma70_r4"/>
</dbReference>
<proteinExistence type="inferred from homology"/>
<dbReference type="InterPro" id="IPR013325">
    <property type="entry name" value="RNA_pol_sigma_r2"/>
</dbReference>
<dbReference type="InterPro" id="IPR007627">
    <property type="entry name" value="RNA_pol_sigma70_r2"/>
</dbReference>
<dbReference type="NCBIfam" id="TIGR02937">
    <property type="entry name" value="sigma70-ECF"/>
    <property type="match status" value="1"/>
</dbReference>
<protein>
    <recommendedName>
        <fullName evidence="6">RNA polymerase sigma factor</fullName>
    </recommendedName>
</protein>
<name>A0A2J6WKC0_9BACT</name>
<dbReference type="RefSeq" id="WP_424604773.1">
    <property type="nucleotide sequence ID" value="NZ_JBNAVA010000001.1"/>
</dbReference>
<dbReference type="InterPro" id="IPR000943">
    <property type="entry name" value="RNA_pol_sigma70"/>
</dbReference>
<accession>A0A2J6WKC0</accession>
<keyword evidence="2 6" id="KW-0805">Transcription regulation</keyword>
<dbReference type="PANTHER" id="PTHR30603">
    <property type="entry name" value="RNA POLYMERASE SIGMA FACTOR RPO"/>
    <property type="match status" value="1"/>
</dbReference>
<organism evidence="9 10">
    <name type="scientific">Calditerrivibrio nitroreducens</name>
    <dbReference type="NCBI Taxonomy" id="477976"/>
    <lineage>
        <taxon>Bacteria</taxon>
        <taxon>Pseudomonadati</taxon>
        <taxon>Deferribacterota</taxon>
        <taxon>Deferribacteres</taxon>
        <taxon>Deferribacterales</taxon>
        <taxon>Calditerrivibrionaceae</taxon>
    </lineage>
</organism>
<evidence type="ECO:0000259" key="7">
    <source>
        <dbReference type="PROSITE" id="PS00715"/>
    </source>
</evidence>
<feature type="domain" description="RNA polymerase sigma-70" evidence="7">
    <location>
        <begin position="126"/>
        <end position="139"/>
    </location>
</feature>
<sequence>MKPIKKDSDNKTSEILDDNLTNFYLAVIDEENINEDDFLSNEVLEEEETDSLEGLEDSKGSRSDTLVFYLNELSKCPVLSKEEECELARRIEEGDVKAKETMIYCNLRLVVSIAKKYANKGVPLEDLVSEGNIGLIRAVEKFDYRKGFKFSTYATWWIRQAIERAIIANTKIVRVPVHVLEYIKKILKAKSELQESLGRNPTYTELSTYTGITLSNIYKAVEAMRHDVSIDAPISEDEQENMHNLIPDNIHTDPFDHAFELNIQKLVSKWMGHLNETEKVIITLRYGLDGKRSRTLDEVGKELNLTRERIRQIEKRVLNKLRSFFHNKKIEKGTVI</sequence>
<dbReference type="InterPro" id="IPR013324">
    <property type="entry name" value="RNA_pol_sigma_r3/r4-like"/>
</dbReference>
<dbReference type="CDD" id="cd06171">
    <property type="entry name" value="Sigma70_r4"/>
    <property type="match status" value="1"/>
</dbReference>
<dbReference type="Gene3D" id="1.10.10.10">
    <property type="entry name" value="Winged helix-like DNA-binding domain superfamily/Winged helix DNA-binding domain"/>
    <property type="match status" value="2"/>
</dbReference>
<dbReference type="SUPFAM" id="SSF88946">
    <property type="entry name" value="Sigma2 domain of RNA polymerase sigma factors"/>
    <property type="match status" value="1"/>
</dbReference>
<dbReference type="Proteomes" id="UP000242881">
    <property type="component" value="Unassembled WGS sequence"/>
</dbReference>
<evidence type="ECO:0000313" key="10">
    <source>
        <dbReference type="Proteomes" id="UP000242881"/>
    </source>
</evidence>
<evidence type="ECO:0000259" key="8">
    <source>
        <dbReference type="PROSITE" id="PS00716"/>
    </source>
</evidence>
<dbReference type="InterPro" id="IPR014284">
    <property type="entry name" value="RNA_pol_sigma-70_dom"/>
</dbReference>
<dbReference type="PROSITE" id="PS00716">
    <property type="entry name" value="SIGMA70_2"/>
    <property type="match status" value="1"/>
</dbReference>
<dbReference type="InterPro" id="IPR009042">
    <property type="entry name" value="RNA_pol_sigma70_r1_2"/>
</dbReference>
<dbReference type="InterPro" id="IPR050239">
    <property type="entry name" value="Sigma-70_RNA_pol_init_factors"/>
</dbReference>
<evidence type="ECO:0000256" key="6">
    <source>
        <dbReference type="RuleBase" id="RU362124"/>
    </source>
</evidence>
<evidence type="ECO:0000256" key="2">
    <source>
        <dbReference type="ARBA" id="ARBA00023015"/>
    </source>
</evidence>
<reference evidence="9 10" key="1">
    <citation type="submission" date="2018-01" db="EMBL/GenBank/DDBJ databases">
        <title>Metagenomic assembled genomes from two thermal pools in the Uzon Caldera, Kamchatka, Russia.</title>
        <authorList>
            <person name="Wilkins L."/>
            <person name="Ettinger C."/>
        </authorList>
    </citation>
    <scope>NUCLEOTIDE SEQUENCE [LARGE SCALE GENOMIC DNA]</scope>
    <source>
        <strain evidence="9">ZAV-05</strain>
    </source>
</reference>
<dbReference type="GO" id="GO:0003677">
    <property type="term" value="F:DNA binding"/>
    <property type="evidence" value="ECO:0007669"/>
    <property type="project" value="UniProtKB-KW"/>
</dbReference>
<keyword evidence="3 6" id="KW-0731">Sigma factor</keyword>
<evidence type="ECO:0000256" key="1">
    <source>
        <dbReference type="ARBA" id="ARBA00007788"/>
    </source>
</evidence>
<dbReference type="Pfam" id="PF04545">
    <property type="entry name" value="Sigma70_r4"/>
    <property type="match status" value="1"/>
</dbReference>
<dbReference type="Gene3D" id="1.10.601.10">
    <property type="entry name" value="RNA Polymerase Primary Sigma Factor"/>
    <property type="match status" value="1"/>
</dbReference>
<feature type="domain" description="RNA polymerase sigma-70" evidence="8">
    <location>
        <begin position="295"/>
        <end position="321"/>
    </location>
</feature>
<gene>
    <name evidence="9" type="ORF">C0187_04855</name>
</gene>
<comment type="similarity">
    <text evidence="1 6">Belongs to the sigma-70 factor family.</text>
</comment>
<evidence type="ECO:0000256" key="5">
    <source>
        <dbReference type="ARBA" id="ARBA00023163"/>
    </source>
</evidence>
<comment type="caution">
    <text evidence="9">The sequence shown here is derived from an EMBL/GenBank/DDBJ whole genome shotgun (WGS) entry which is preliminary data.</text>
</comment>
<dbReference type="PROSITE" id="PS00715">
    <property type="entry name" value="SIGMA70_1"/>
    <property type="match status" value="1"/>
</dbReference>
<comment type="function">
    <text evidence="6">Sigma factors are initiation factors that promote the attachment of RNA polymerase to specific initiation sites and are then released.</text>
</comment>
<dbReference type="PRINTS" id="PR00046">
    <property type="entry name" value="SIGMA70FCT"/>
</dbReference>
<dbReference type="Pfam" id="PF04539">
    <property type="entry name" value="Sigma70_r3"/>
    <property type="match status" value="1"/>
</dbReference>
<keyword evidence="5 6" id="KW-0804">Transcription</keyword>
<dbReference type="GO" id="GO:0006352">
    <property type="term" value="P:DNA-templated transcription initiation"/>
    <property type="evidence" value="ECO:0007669"/>
    <property type="project" value="InterPro"/>
</dbReference>
<dbReference type="PANTHER" id="PTHR30603:SF60">
    <property type="entry name" value="RNA POLYMERASE SIGMA FACTOR RPOD"/>
    <property type="match status" value="1"/>
</dbReference>